<evidence type="ECO:0000256" key="1">
    <source>
        <dbReference type="ARBA" id="ARBA00001938"/>
    </source>
</evidence>
<accession>A0A4R4FA04</accession>
<name>A0A4R4FA04_9FIRM</name>
<dbReference type="GO" id="GO:0006086">
    <property type="term" value="P:pyruvate decarboxylation to acetyl-CoA"/>
    <property type="evidence" value="ECO:0007669"/>
    <property type="project" value="InterPro"/>
</dbReference>
<dbReference type="InterPro" id="IPR003016">
    <property type="entry name" value="2-oxoA_DH_lipoyl-BS"/>
</dbReference>
<gene>
    <name evidence="6" type="ORF">E1963_16725</name>
</gene>
<keyword evidence="4" id="KW-0808">Transferase</keyword>
<dbReference type="SUPFAM" id="SSF52777">
    <property type="entry name" value="CoA-dependent acyltransferases"/>
    <property type="match status" value="1"/>
</dbReference>
<protein>
    <recommendedName>
        <fullName evidence="4">Dihydrolipoamide acetyltransferase component of pyruvate dehydrogenase complex</fullName>
        <ecNumber evidence="4">2.3.1.-</ecNumber>
    </recommendedName>
</protein>
<dbReference type="SUPFAM" id="SSF51230">
    <property type="entry name" value="Single hybrid motif"/>
    <property type="match status" value="1"/>
</dbReference>
<dbReference type="Pfam" id="PF00364">
    <property type="entry name" value="Biotin_lipoyl"/>
    <property type="match status" value="1"/>
</dbReference>
<evidence type="ECO:0000313" key="6">
    <source>
        <dbReference type="EMBL" id="TDA20464.1"/>
    </source>
</evidence>
<evidence type="ECO:0000256" key="3">
    <source>
        <dbReference type="ARBA" id="ARBA00022823"/>
    </source>
</evidence>
<reference evidence="6 7" key="1">
    <citation type="journal article" date="2016" name="Nat. Microbiol.">
        <title>The Mouse Intestinal Bacterial Collection (miBC) provides host-specific insight into cultured diversity and functional potential of the gut microbiota.</title>
        <authorList>
            <person name="Lagkouvardos I."/>
            <person name="Pukall R."/>
            <person name="Abt B."/>
            <person name="Foesel B.U."/>
            <person name="Meier-Kolthoff J.P."/>
            <person name="Kumar N."/>
            <person name="Bresciani A."/>
            <person name="Martinez I."/>
            <person name="Just S."/>
            <person name="Ziegler C."/>
            <person name="Brugiroux S."/>
            <person name="Garzetti D."/>
            <person name="Wenning M."/>
            <person name="Bui T.P."/>
            <person name="Wang J."/>
            <person name="Hugenholtz F."/>
            <person name="Plugge C.M."/>
            <person name="Peterson D.A."/>
            <person name="Hornef M.W."/>
            <person name="Baines J.F."/>
            <person name="Smidt H."/>
            <person name="Walter J."/>
            <person name="Kristiansen K."/>
            <person name="Nielsen H.B."/>
            <person name="Haller D."/>
            <person name="Overmann J."/>
            <person name="Stecher B."/>
            <person name="Clavel T."/>
        </authorList>
    </citation>
    <scope>NUCLEOTIDE SEQUENCE [LARGE SCALE GENOMIC DNA]</scope>
    <source>
        <strain evidence="6 7">DSM 28560</strain>
    </source>
</reference>
<comment type="similarity">
    <text evidence="2 4">Belongs to the 2-oxoacid dehydrogenase family.</text>
</comment>
<dbReference type="PROSITE" id="PS50968">
    <property type="entry name" value="BIOTINYL_LIPOYL"/>
    <property type="match status" value="1"/>
</dbReference>
<comment type="caution">
    <text evidence="6">The sequence shown here is derived from an EMBL/GenBank/DDBJ whole genome shotgun (WGS) entry which is preliminary data.</text>
</comment>
<dbReference type="InterPro" id="IPR001078">
    <property type="entry name" value="2-oxoacid_DH_actylTfrase"/>
</dbReference>
<evidence type="ECO:0000313" key="7">
    <source>
        <dbReference type="Proteomes" id="UP000295710"/>
    </source>
</evidence>
<proteinExistence type="inferred from homology"/>
<dbReference type="GO" id="GO:0045254">
    <property type="term" value="C:pyruvate dehydrogenase complex"/>
    <property type="evidence" value="ECO:0007669"/>
    <property type="project" value="InterPro"/>
</dbReference>
<keyword evidence="3 4" id="KW-0450">Lipoyl</keyword>
<dbReference type="RefSeq" id="WP_132280472.1">
    <property type="nucleotide sequence ID" value="NZ_JAOBST010000057.1"/>
</dbReference>
<comment type="cofactor">
    <cofactor evidence="1 4">
        <name>(R)-lipoate</name>
        <dbReference type="ChEBI" id="CHEBI:83088"/>
    </cofactor>
</comment>
<dbReference type="InterPro" id="IPR011053">
    <property type="entry name" value="Single_hybrid_motif"/>
</dbReference>
<dbReference type="InterPro" id="IPR023213">
    <property type="entry name" value="CAT-like_dom_sf"/>
</dbReference>
<dbReference type="Gene3D" id="2.40.50.100">
    <property type="match status" value="1"/>
</dbReference>
<keyword evidence="4" id="KW-0012">Acyltransferase</keyword>
<dbReference type="Gene3D" id="3.30.559.10">
    <property type="entry name" value="Chloramphenicol acetyltransferase-like domain"/>
    <property type="match status" value="1"/>
</dbReference>
<dbReference type="EC" id="2.3.1.-" evidence="4"/>
<dbReference type="InterPro" id="IPR000089">
    <property type="entry name" value="Biotin_lipoyl"/>
</dbReference>
<dbReference type="Proteomes" id="UP000295710">
    <property type="component" value="Unassembled WGS sequence"/>
</dbReference>
<keyword evidence="7" id="KW-1185">Reference proteome</keyword>
<dbReference type="Pfam" id="PF00198">
    <property type="entry name" value="2-oxoacid_dh"/>
    <property type="match status" value="1"/>
</dbReference>
<dbReference type="PANTHER" id="PTHR23151:SF90">
    <property type="entry name" value="DIHYDROLIPOYLLYSINE-RESIDUE ACETYLTRANSFERASE COMPONENT OF PYRUVATE DEHYDROGENASE COMPLEX, MITOCHONDRIAL-RELATED"/>
    <property type="match status" value="1"/>
</dbReference>
<feature type="domain" description="Lipoyl-binding" evidence="5">
    <location>
        <begin position="2"/>
        <end position="77"/>
    </location>
</feature>
<evidence type="ECO:0000256" key="4">
    <source>
        <dbReference type="RuleBase" id="RU003423"/>
    </source>
</evidence>
<dbReference type="AlphaFoldDB" id="A0A4R4FA04"/>
<dbReference type="PROSITE" id="PS00189">
    <property type="entry name" value="LIPOYL"/>
    <property type="match status" value="1"/>
</dbReference>
<sequence length="430" mass="46602">MIKEITMPAGGQTTDMSTIGAWLVKTGDKVKRGDELLTVETDKATLSVESFTMGTVLAILAEEGDQAAAGEVIALIGDESDRPEAEERLGGRSSAGLEAAMAAVHVPAGKEEEEYQPIDKSQPVRFACAPEKERLESVCGKMDMDHIRAMPNAKLLASEHGVSLRDVAACFGKHNLKREDVQKYIDEAPCMDISGTVETIHEKASVTEIPLTSMRRTIARRMLESSRNIPVFRASVEVDMEPCIAFRTKVNSNKTEFKISYNDILFKCIDAAVRKYPYVNASYTEDAILLHKHVNIGLAVSLEGGLVVPVVEGVNEKTITEIAEANKSNISLAREGKLAPEDMSGGTITLSNLGMYPVVQFDAIINPPEVCILAAGTVHDKPVLMDGQWVAVPVMTLTGSFDHRVVDGAYGARFLTELKAVIEDPAMALL</sequence>
<dbReference type="GO" id="GO:0016746">
    <property type="term" value="F:acyltransferase activity"/>
    <property type="evidence" value="ECO:0007669"/>
    <property type="project" value="UniProtKB-KW"/>
</dbReference>
<dbReference type="PANTHER" id="PTHR23151">
    <property type="entry name" value="DIHYDROLIPOAMIDE ACETYL/SUCCINYL-TRANSFERASE-RELATED"/>
    <property type="match status" value="1"/>
</dbReference>
<organism evidence="6 7">
    <name type="scientific">Extibacter muris</name>
    <dbReference type="NCBI Taxonomy" id="1796622"/>
    <lineage>
        <taxon>Bacteria</taxon>
        <taxon>Bacillati</taxon>
        <taxon>Bacillota</taxon>
        <taxon>Clostridia</taxon>
        <taxon>Lachnospirales</taxon>
        <taxon>Lachnospiraceae</taxon>
        <taxon>Extibacter</taxon>
    </lineage>
</organism>
<dbReference type="EMBL" id="SMMX01000020">
    <property type="protein sequence ID" value="TDA20464.1"/>
    <property type="molecule type" value="Genomic_DNA"/>
</dbReference>
<dbReference type="CDD" id="cd06849">
    <property type="entry name" value="lipoyl_domain"/>
    <property type="match status" value="1"/>
</dbReference>
<dbReference type="InterPro" id="IPR045257">
    <property type="entry name" value="E2/Pdx1"/>
</dbReference>
<evidence type="ECO:0000256" key="2">
    <source>
        <dbReference type="ARBA" id="ARBA00007317"/>
    </source>
</evidence>
<evidence type="ECO:0000259" key="5">
    <source>
        <dbReference type="PROSITE" id="PS50968"/>
    </source>
</evidence>